<organism evidence="2 3">
    <name type="scientific">Crenichthys baileyi</name>
    <name type="common">White River springfish</name>
    <dbReference type="NCBI Taxonomy" id="28760"/>
    <lineage>
        <taxon>Eukaryota</taxon>
        <taxon>Metazoa</taxon>
        <taxon>Chordata</taxon>
        <taxon>Craniata</taxon>
        <taxon>Vertebrata</taxon>
        <taxon>Euteleostomi</taxon>
        <taxon>Actinopterygii</taxon>
        <taxon>Neopterygii</taxon>
        <taxon>Teleostei</taxon>
        <taxon>Neoteleostei</taxon>
        <taxon>Acanthomorphata</taxon>
        <taxon>Ovalentaria</taxon>
        <taxon>Atherinomorphae</taxon>
        <taxon>Cyprinodontiformes</taxon>
        <taxon>Goodeidae</taxon>
        <taxon>Crenichthys</taxon>
    </lineage>
</organism>
<keyword evidence="3" id="KW-1185">Reference proteome</keyword>
<sequence length="292" mass="31362">MGTPPETLLQHDLKERGLACLSDRLPACLYATNDSCHQRALRSKVRRFRLSFTSGVLSTPPSSPHPVFLPPLSPESGHRLSCVATVTAASSSSTCCLPPPCISLSISPPLPPPLPPSFPLTALSLPQFTCEETPSSGDLCWKKWSDEEEHPACCQQPDSVMVGGCIMEPSSQSSIRRGGRRQGGGDSGLGSSYCTRSVWWVGQVEVGACSSSERCSVCTSLSMSESWTVLSNFSLPERSMLRRSQSCRASNRKSLIVTSSTSPTLPRPHSPLHGHTGNTCTSSLDTLWSLTL</sequence>
<feature type="region of interest" description="Disordered" evidence="1">
    <location>
        <begin position="257"/>
        <end position="278"/>
    </location>
</feature>
<name>A0AAV9QW55_9TELE</name>
<comment type="caution">
    <text evidence="2">The sequence shown here is derived from an EMBL/GenBank/DDBJ whole genome shotgun (WGS) entry which is preliminary data.</text>
</comment>
<accession>A0AAV9QW55</accession>
<proteinExistence type="predicted"/>
<evidence type="ECO:0000256" key="1">
    <source>
        <dbReference type="SAM" id="MobiDB-lite"/>
    </source>
</evidence>
<protein>
    <submittedName>
        <fullName evidence="2">Uncharacterized protein</fullName>
    </submittedName>
</protein>
<reference evidence="2 3" key="1">
    <citation type="submission" date="2021-06" db="EMBL/GenBank/DDBJ databases">
        <authorList>
            <person name="Palmer J.M."/>
        </authorList>
    </citation>
    <scope>NUCLEOTIDE SEQUENCE [LARGE SCALE GENOMIC DNA]</scope>
    <source>
        <strain evidence="2 3">MEX-2019</strain>
        <tissue evidence="2">Muscle</tissue>
    </source>
</reference>
<evidence type="ECO:0000313" key="3">
    <source>
        <dbReference type="Proteomes" id="UP001311232"/>
    </source>
</evidence>
<dbReference type="AlphaFoldDB" id="A0AAV9QW55"/>
<evidence type="ECO:0000313" key="2">
    <source>
        <dbReference type="EMBL" id="KAK5601002.1"/>
    </source>
</evidence>
<dbReference type="EMBL" id="JAHHUM010002730">
    <property type="protein sequence ID" value="KAK5601002.1"/>
    <property type="molecule type" value="Genomic_DNA"/>
</dbReference>
<dbReference type="Proteomes" id="UP001311232">
    <property type="component" value="Unassembled WGS sequence"/>
</dbReference>
<gene>
    <name evidence="2" type="ORF">CRENBAI_005533</name>
</gene>